<dbReference type="PANTHER" id="PTHR46112:SF2">
    <property type="entry name" value="XAA-PRO AMINOPEPTIDASE P-RELATED"/>
    <property type="match status" value="1"/>
</dbReference>
<keyword evidence="4" id="KW-0378">Hydrolase</keyword>
<dbReference type="InterPro" id="IPR001131">
    <property type="entry name" value="Peptidase_M24B_aminopep-P_CS"/>
</dbReference>
<feature type="transmembrane region" description="Helical" evidence="7">
    <location>
        <begin position="12"/>
        <end position="30"/>
    </location>
</feature>
<evidence type="ECO:0000313" key="10">
    <source>
        <dbReference type="Proteomes" id="UP000053424"/>
    </source>
</evidence>
<evidence type="ECO:0000256" key="2">
    <source>
        <dbReference type="ARBA" id="ARBA00008766"/>
    </source>
</evidence>
<reference evidence="9 10" key="1">
    <citation type="submission" date="2014-04" db="EMBL/GenBank/DDBJ databases">
        <authorList>
            <consortium name="DOE Joint Genome Institute"/>
            <person name="Kuo A."/>
            <person name="Gay G."/>
            <person name="Dore J."/>
            <person name="Kohler A."/>
            <person name="Nagy L.G."/>
            <person name="Floudas D."/>
            <person name="Copeland A."/>
            <person name="Barry K.W."/>
            <person name="Cichocki N."/>
            <person name="Veneault-Fourrey C."/>
            <person name="LaButti K."/>
            <person name="Lindquist E.A."/>
            <person name="Lipzen A."/>
            <person name="Lundell T."/>
            <person name="Morin E."/>
            <person name="Murat C."/>
            <person name="Sun H."/>
            <person name="Tunlid A."/>
            <person name="Henrissat B."/>
            <person name="Grigoriev I.V."/>
            <person name="Hibbett D.S."/>
            <person name="Martin F."/>
            <person name="Nordberg H.P."/>
            <person name="Cantor M.N."/>
            <person name="Hua S.X."/>
        </authorList>
    </citation>
    <scope>NUCLEOTIDE SEQUENCE [LARGE SCALE GENOMIC DNA]</scope>
    <source>
        <strain evidence="10">h7</strain>
    </source>
</reference>
<dbReference type="EMBL" id="KN831768">
    <property type="protein sequence ID" value="KIM49269.1"/>
    <property type="molecule type" value="Genomic_DNA"/>
</dbReference>
<protein>
    <recommendedName>
        <fullName evidence="8">Peptidase M24 domain-containing protein</fullName>
    </recommendedName>
</protein>
<dbReference type="GO" id="GO:0046872">
    <property type="term" value="F:metal ion binding"/>
    <property type="evidence" value="ECO:0007669"/>
    <property type="project" value="UniProtKB-KW"/>
</dbReference>
<dbReference type="PROSITE" id="PS00491">
    <property type="entry name" value="PROLINE_PEPTIDASE"/>
    <property type="match status" value="1"/>
</dbReference>
<comment type="cofactor">
    <cofactor evidence="1">
        <name>Mn(2+)</name>
        <dbReference type="ChEBI" id="CHEBI:29035"/>
    </cofactor>
</comment>
<dbReference type="InterPro" id="IPR029149">
    <property type="entry name" value="Creatin/AminoP/Spt16_N"/>
</dbReference>
<dbReference type="Proteomes" id="UP000053424">
    <property type="component" value="Unassembled WGS sequence"/>
</dbReference>
<name>A0A0C3CYM6_HEBCY</name>
<keyword evidence="5" id="KW-0464">Manganese</keyword>
<dbReference type="SUPFAM" id="SSF55920">
    <property type="entry name" value="Creatinase/aminopeptidase"/>
    <property type="match status" value="1"/>
</dbReference>
<gene>
    <name evidence="9" type="ORF">M413DRAFT_438439</name>
</gene>
<comment type="similarity">
    <text evidence="2 6">Belongs to the peptidase M24B family.</text>
</comment>
<evidence type="ECO:0000256" key="7">
    <source>
        <dbReference type="SAM" id="Phobius"/>
    </source>
</evidence>
<reference evidence="10" key="2">
    <citation type="submission" date="2015-01" db="EMBL/GenBank/DDBJ databases">
        <title>Evolutionary Origins and Diversification of the Mycorrhizal Mutualists.</title>
        <authorList>
            <consortium name="DOE Joint Genome Institute"/>
            <consortium name="Mycorrhizal Genomics Consortium"/>
            <person name="Kohler A."/>
            <person name="Kuo A."/>
            <person name="Nagy L.G."/>
            <person name="Floudas D."/>
            <person name="Copeland A."/>
            <person name="Barry K.W."/>
            <person name="Cichocki N."/>
            <person name="Veneault-Fourrey C."/>
            <person name="LaButti K."/>
            <person name="Lindquist E.A."/>
            <person name="Lipzen A."/>
            <person name="Lundell T."/>
            <person name="Morin E."/>
            <person name="Murat C."/>
            <person name="Riley R."/>
            <person name="Ohm R."/>
            <person name="Sun H."/>
            <person name="Tunlid A."/>
            <person name="Henrissat B."/>
            <person name="Grigoriev I.V."/>
            <person name="Hibbett D.S."/>
            <person name="Martin F."/>
        </authorList>
    </citation>
    <scope>NUCLEOTIDE SEQUENCE [LARGE SCALE GENOMIC DNA]</scope>
    <source>
        <strain evidence="10">h7</strain>
    </source>
</reference>
<dbReference type="InterPro" id="IPR050659">
    <property type="entry name" value="Peptidase_M24B"/>
</dbReference>
<proteinExistence type="inferred from homology"/>
<keyword evidence="3 6" id="KW-0479">Metal-binding</keyword>
<evidence type="ECO:0000256" key="6">
    <source>
        <dbReference type="RuleBase" id="RU000590"/>
    </source>
</evidence>
<dbReference type="Gene3D" id="3.90.230.10">
    <property type="entry name" value="Creatinase/methionine aminopeptidase superfamily"/>
    <property type="match status" value="1"/>
</dbReference>
<evidence type="ECO:0000256" key="5">
    <source>
        <dbReference type="ARBA" id="ARBA00023211"/>
    </source>
</evidence>
<dbReference type="OrthoDB" id="9995434at2759"/>
<dbReference type="PANTHER" id="PTHR46112">
    <property type="entry name" value="AMINOPEPTIDASE"/>
    <property type="match status" value="1"/>
</dbReference>
<evidence type="ECO:0000256" key="3">
    <source>
        <dbReference type="ARBA" id="ARBA00022723"/>
    </source>
</evidence>
<evidence type="ECO:0000313" key="9">
    <source>
        <dbReference type="EMBL" id="KIM49269.1"/>
    </source>
</evidence>
<keyword evidence="7" id="KW-0812">Transmembrane</keyword>
<dbReference type="InterPro" id="IPR000994">
    <property type="entry name" value="Pept_M24"/>
</dbReference>
<keyword evidence="10" id="KW-1185">Reference proteome</keyword>
<evidence type="ECO:0000256" key="1">
    <source>
        <dbReference type="ARBA" id="ARBA00001936"/>
    </source>
</evidence>
<dbReference type="Gene3D" id="3.40.350.10">
    <property type="entry name" value="Creatinase/prolidase N-terminal domain"/>
    <property type="match status" value="1"/>
</dbReference>
<dbReference type="InterPro" id="IPR036005">
    <property type="entry name" value="Creatinase/aminopeptidase-like"/>
</dbReference>
<evidence type="ECO:0000256" key="4">
    <source>
        <dbReference type="ARBA" id="ARBA00022801"/>
    </source>
</evidence>
<accession>A0A0C3CYM6</accession>
<organism evidence="9 10">
    <name type="scientific">Hebeloma cylindrosporum</name>
    <dbReference type="NCBI Taxonomy" id="76867"/>
    <lineage>
        <taxon>Eukaryota</taxon>
        <taxon>Fungi</taxon>
        <taxon>Dikarya</taxon>
        <taxon>Basidiomycota</taxon>
        <taxon>Agaricomycotina</taxon>
        <taxon>Agaricomycetes</taxon>
        <taxon>Agaricomycetidae</taxon>
        <taxon>Agaricales</taxon>
        <taxon>Agaricineae</taxon>
        <taxon>Hymenogastraceae</taxon>
        <taxon>Hebeloma</taxon>
    </lineage>
</organism>
<evidence type="ECO:0000259" key="8">
    <source>
        <dbReference type="Pfam" id="PF00557"/>
    </source>
</evidence>
<feature type="domain" description="Peptidase M24" evidence="8">
    <location>
        <begin position="257"/>
        <end position="457"/>
    </location>
</feature>
<dbReference type="GO" id="GO:0016787">
    <property type="term" value="F:hydrolase activity"/>
    <property type="evidence" value="ECO:0007669"/>
    <property type="project" value="UniProtKB-KW"/>
</dbReference>
<dbReference type="Pfam" id="PF00557">
    <property type="entry name" value="Peptidase_M24"/>
    <property type="match status" value="1"/>
</dbReference>
<keyword evidence="7" id="KW-0472">Membrane</keyword>
<dbReference type="HOGENOM" id="CLU_017266_2_1_1"/>
<dbReference type="STRING" id="686832.A0A0C3CYM6"/>
<keyword evidence="7" id="KW-1133">Transmembrane helix</keyword>
<sequence length="478" mass="52365">MEYLAERKAGKLMGIMSGLLVLLGIFWLSVEFPEAFQHQMDSQGSHSSWPDPHLASHCASTSPIRHSEYLARQTSLARTLHSLGAKAYIAEPGANTQFFANFSKAQWTLSERPLLLVISPITKDGQTQVLPEVTILTPKFEATRARTLPIPSPGRPIKYIEWSEEADPYVALLSALTLLDRPSPGEHVKVFVDNSIRKFIVDGLQRASGTDHTLSTNSPSCCINATYFEHLTLQVLSAPFEITQLRERKSEDELRILKCANEATLLAIRDVHKKLYPGIRESQARTMMALALGAAGLKDGGCLTLFGENAALPHGSGTDRTLAPTDFALFDCTASLHEYYSDVTRTVSLTSKLSPEQRTVWSLVQAAQAAALQMARNGTRTRDVDSVARAVIGAGGYEKYFTHRLGHGIGLEVHEQPYLRGGSDDIINIGHTFSDEPGIYIEGKVGVRLEDCFFINEDGVGIYLTEGVGGASVLPWLP</sequence>
<dbReference type="AlphaFoldDB" id="A0A0C3CYM6"/>